<evidence type="ECO:0000313" key="2">
    <source>
        <dbReference type="Proteomes" id="UP000585614"/>
    </source>
</evidence>
<dbReference type="Proteomes" id="UP000585614">
    <property type="component" value="Unassembled WGS sequence"/>
</dbReference>
<proteinExistence type="predicted"/>
<name>A0A7J7RXN8_RHIFE</name>
<reference evidence="1 2" key="1">
    <citation type="journal article" date="2020" name="Nature">
        <title>Six reference-quality genomes reveal evolution of bat adaptations.</title>
        <authorList>
            <person name="Jebb D."/>
            <person name="Huang Z."/>
            <person name="Pippel M."/>
            <person name="Hughes G.M."/>
            <person name="Lavrichenko K."/>
            <person name="Devanna P."/>
            <person name="Winkler S."/>
            <person name="Jermiin L.S."/>
            <person name="Skirmuntt E.C."/>
            <person name="Katzourakis A."/>
            <person name="Burkitt-Gray L."/>
            <person name="Ray D.A."/>
            <person name="Sullivan K.A.M."/>
            <person name="Roscito J.G."/>
            <person name="Kirilenko B.M."/>
            <person name="Davalos L.M."/>
            <person name="Corthals A.P."/>
            <person name="Power M.L."/>
            <person name="Jones G."/>
            <person name="Ransome R.D."/>
            <person name="Dechmann D.K.N."/>
            <person name="Locatelli A.G."/>
            <person name="Puechmaille S.J."/>
            <person name="Fedrigo O."/>
            <person name="Jarvis E.D."/>
            <person name="Hiller M."/>
            <person name="Vernes S.C."/>
            <person name="Myers E.W."/>
            <person name="Teeling E.C."/>
        </authorList>
    </citation>
    <scope>NUCLEOTIDE SEQUENCE [LARGE SCALE GENOMIC DNA]</scope>
    <source>
        <strain evidence="1">MRhiFer1</strain>
        <tissue evidence="1">Lung</tissue>
    </source>
</reference>
<dbReference type="EMBL" id="JACAGC010000024">
    <property type="protein sequence ID" value="KAF6280899.1"/>
    <property type="molecule type" value="Genomic_DNA"/>
</dbReference>
<gene>
    <name evidence="1" type="ORF">mRhiFer1_009281</name>
</gene>
<accession>A0A7J7RXN8</accession>
<organism evidence="1 2">
    <name type="scientific">Rhinolophus ferrumequinum</name>
    <name type="common">Greater horseshoe bat</name>
    <dbReference type="NCBI Taxonomy" id="59479"/>
    <lineage>
        <taxon>Eukaryota</taxon>
        <taxon>Metazoa</taxon>
        <taxon>Chordata</taxon>
        <taxon>Craniata</taxon>
        <taxon>Vertebrata</taxon>
        <taxon>Euteleostomi</taxon>
        <taxon>Mammalia</taxon>
        <taxon>Eutheria</taxon>
        <taxon>Laurasiatheria</taxon>
        <taxon>Chiroptera</taxon>
        <taxon>Yinpterochiroptera</taxon>
        <taxon>Rhinolophoidea</taxon>
        <taxon>Rhinolophidae</taxon>
        <taxon>Rhinolophinae</taxon>
        <taxon>Rhinolophus</taxon>
    </lineage>
</organism>
<sequence length="164" mass="17045">MTPFLPAGVWDQKGRCVCVWGSRPHLPTPGASSTLGGERSEWANTMPQVVLGPPPRMWGPVVALCSRPPQGGATTQLPRLCPGLAPPLGASILASAEEGGPSSPVPAVHSATAQKHNGLPAAGTAAQCARGKHERRCPLPWTRATGSHCARPLVSDCTHVYSTH</sequence>
<evidence type="ECO:0000313" key="1">
    <source>
        <dbReference type="EMBL" id="KAF6280899.1"/>
    </source>
</evidence>
<comment type="caution">
    <text evidence="1">The sequence shown here is derived from an EMBL/GenBank/DDBJ whole genome shotgun (WGS) entry which is preliminary data.</text>
</comment>
<protein>
    <submittedName>
        <fullName evidence="1">Uncharacterized protein</fullName>
    </submittedName>
</protein>
<dbReference type="AlphaFoldDB" id="A0A7J7RXN8"/>